<protein>
    <recommendedName>
        <fullName evidence="2">Phage protein</fullName>
    </recommendedName>
</protein>
<name>A0AB39ABS2_9CAUD</name>
<evidence type="ECO:0000313" key="1">
    <source>
        <dbReference type="EMBL" id="XDF89636.1"/>
    </source>
</evidence>
<reference evidence="1" key="2">
    <citation type="submission" date="2024-07" db="EMBL/GenBank/DDBJ databases">
        <authorList>
            <person name="Pedersen J.S."/>
            <person name="Mulbjerg M.R."/>
            <person name="Carstens A.B."/>
            <person name="Hansen L.H."/>
        </authorList>
    </citation>
    <scope>NUCLEOTIDE SEQUENCE</scope>
</reference>
<evidence type="ECO:0008006" key="2">
    <source>
        <dbReference type="Google" id="ProtNLM"/>
    </source>
</evidence>
<sequence>MSNKIKPIPVVRDEDGYFCHPVYLAMYGDREYVPHDEYERWLQDNGVESKLVIFENDADDDLREEYFDRGQINISKWEPTPPDGDGWFIVDICDTEEVPICVFLRSVDHE</sequence>
<dbReference type="EMBL" id="PQ008972">
    <property type="protein sequence ID" value="XDF89636.1"/>
    <property type="molecule type" value="Genomic_DNA"/>
</dbReference>
<proteinExistence type="predicted"/>
<accession>A0AB39ABS2</accession>
<gene>
    <name evidence="1" type="ORF">MPJMYLZW_CDS0063</name>
</gene>
<reference evidence="1" key="1">
    <citation type="journal article" date="2024" name="Virus Res.">
        <title>A novel genus of Pectobacterium bacteriophages display broad host range by targeting several species of Danish soft rot isolates.</title>
        <authorList>
            <person name="Pedersen J.S."/>
            <person name="Carstens A.B."/>
            <person name="Rothgard M.M."/>
            <person name="Roy C."/>
            <person name="Viry A."/>
            <person name="Papudeshi B."/>
            <person name="Kot W."/>
            <person name="Hille F."/>
            <person name="Franz C.M.A.P."/>
            <person name="Edwards R."/>
            <person name="Hansen L.H."/>
        </authorList>
    </citation>
    <scope>NUCLEOTIDE SEQUENCE</scope>
</reference>
<organism evidence="1">
    <name type="scientific">Pectobacterium phage Koroua</name>
    <dbReference type="NCBI Taxonomy" id="3158138"/>
    <lineage>
        <taxon>Viruses</taxon>
        <taxon>Duplodnaviria</taxon>
        <taxon>Heunggongvirae</taxon>
        <taxon>Uroviricota</taxon>
        <taxon>Caudoviricetes</taxon>
    </lineage>
</organism>